<dbReference type="Gene3D" id="3.20.20.30">
    <property type="entry name" value="Luciferase-like domain"/>
    <property type="match status" value="1"/>
</dbReference>
<dbReference type="InterPro" id="IPR011251">
    <property type="entry name" value="Luciferase-like_dom"/>
</dbReference>
<protein>
    <submittedName>
        <fullName evidence="4">Alkanesulfonate monooxygenase SsuD/methylene tetrahydromethanopterin reductase-like flavin-dependent oxidoreductase (Luciferase family)</fullName>
    </submittedName>
</protein>
<reference evidence="4 5" key="1">
    <citation type="submission" date="2020-07" db="EMBL/GenBank/DDBJ databases">
        <title>Sequencing the genomes of 1000 actinobacteria strains.</title>
        <authorList>
            <person name="Klenk H.-P."/>
        </authorList>
    </citation>
    <scope>NUCLEOTIDE SEQUENCE [LARGE SCALE GENOMIC DNA]</scope>
    <source>
        <strain evidence="4 5">DSM 44749</strain>
    </source>
</reference>
<evidence type="ECO:0000313" key="4">
    <source>
        <dbReference type="EMBL" id="NYG00812.1"/>
    </source>
</evidence>
<dbReference type="Proteomes" id="UP000549695">
    <property type="component" value="Unassembled WGS sequence"/>
</dbReference>
<keyword evidence="1" id="KW-0560">Oxidoreductase</keyword>
<dbReference type="GO" id="GO:0004497">
    <property type="term" value="F:monooxygenase activity"/>
    <property type="evidence" value="ECO:0007669"/>
    <property type="project" value="UniProtKB-KW"/>
</dbReference>
<dbReference type="SUPFAM" id="SSF51679">
    <property type="entry name" value="Bacterial luciferase-like"/>
    <property type="match status" value="1"/>
</dbReference>
<keyword evidence="5" id="KW-1185">Reference proteome</keyword>
<dbReference type="GO" id="GO:0016705">
    <property type="term" value="F:oxidoreductase activity, acting on paired donors, with incorporation or reduction of molecular oxygen"/>
    <property type="evidence" value="ECO:0007669"/>
    <property type="project" value="InterPro"/>
</dbReference>
<proteinExistence type="predicted"/>
<feature type="domain" description="Luciferase-like" evidence="3">
    <location>
        <begin position="6"/>
        <end position="296"/>
    </location>
</feature>
<evidence type="ECO:0000256" key="2">
    <source>
        <dbReference type="ARBA" id="ARBA00023033"/>
    </source>
</evidence>
<dbReference type="GeneID" id="98050907"/>
<dbReference type="PANTHER" id="PTHR30137">
    <property type="entry name" value="LUCIFERASE-LIKE MONOOXYGENASE"/>
    <property type="match status" value="1"/>
</dbReference>
<gene>
    <name evidence="4" type="ORF">HDA37_001097</name>
</gene>
<evidence type="ECO:0000313" key="5">
    <source>
        <dbReference type="Proteomes" id="UP000549695"/>
    </source>
</evidence>
<dbReference type="RefSeq" id="WP_179760426.1">
    <property type="nucleotide sequence ID" value="NZ_BAAAJZ010000008.1"/>
</dbReference>
<dbReference type="InterPro" id="IPR050766">
    <property type="entry name" value="Bact_Lucif_Oxidored"/>
</dbReference>
<dbReference type="GO" id="GO:0005829">
    <property type="term" value="C:cytosol"/>
    <property type="evidence" value="ECO:0007669"/>
    <property type="project" value="TreeGrafter"/>
</dbReference>
<evidence type="ECO:0000259" key="3">
    <source>
        <dbReference type="Pfam" id="PF00296"/>
    </source>
</evidence>
<dbReference type="EMBL" id="JACCCZ010000001">
    <property type="protein sequence ID" value="NYG00812.1"/>
    <property type="molecule type" value="Genomic_DNA"/>
</dbReference>
<sequence>MSPPSFGVMLFTHRFPGQSATEVFALAADVAQAAEAHGFASVWTTEHHFLTGYGVNPSATTLAAFLLGRTRRVRVGTAVTILPTHPPVHVAEQAALLDQLSGGRFDLGVGRAGPVVDHEVLGTGIERWRTGLPEALGLVLDSFTGRVSADSEHYRFREVAPGPEPYTRPHPPVHVAATSATGVELAARHGLPMLFFFSQTADEQARLVADYEQLTAARPVHGTAALAHVTDSVAEAERVVHERLAPVFASGYAEYVMVEEYRGPRPTPDELAAGILARQPIGPPELCARRLVDLVRGSGAGRVLLHVESSGEHDAVLANVERLATEVLPAVCTELENA</sequence>
<dbReference type="Pfam" id="PF00296">
    <property type="entry name" value="Bac_luciferase"/>
    <property type="match status" value="1"/>
</dbReference>
<dbReference type="AlphaFoldDB" id="A0A852W5N7"/>
<name>A0A852W5N7_PSEA5</name>
<comment type="caution">
    <text evidence="4">The sequence shown here is derived from an EMBL/GenBank/DDBJ whole genome shotgun (WGS) entry which is preliminary data.</text>
</comment>
<dbReference type="PANTHER" id="PTHR30137:SF8">
    <property type="entry name" value="BLR5498 PROTEIN"/>
    <property type="match status" value="1"/>
</dbReference>
<keyword evidence="2" id="KW-0503">Monooxygenase</keyword>
<dbReference type="InterPro" id="IPR036661">
    <property type="entry name" value="Luciferase-like_sf"/>
</dbReference>
<organism evidence="4 5">
    <name type="scientific">Pseudonocardia alni</name>
    <name type="common">Amycolata alni</name>
    <dbReference type="NCBI Taxonomy" id="33907"/>
    <lineage>
        <taxon>Bacteria</taxon>
        <taxon>Bacillati</taxon>
        <taxon>Actinomycetota</taxon>
        <taxon>Actinomycetes</taxon>
        <taxon>Pseudonocardiales</taxon>
        <taxon>Pseudonocardiaceae</taxon>
        <taxon>Pseudonocardia</taxon>
    </lineage>
</organism>
<accession>A0A852W5N7</accession>
<evidence type="ECO:0000256" key="1">
    <source>
        <dbReference type="ARBA" id="ARBA00023002"/>
    </source>
</evidence>